<dbReference type="InterPro" id="IPR001611">
    <property type="entry name" value="Leu-rich_rpt"/>
</dbReference>
<dbReference type="InterPro" id="IPR050216">
    <property type="entry name" value="LRR_domain-containing"/>
</dbReference>
<dbReference type="Proteomes" id="UP001566132">
    <property type="component" value="Unassembled WGS sequence"/>
</dbReference>
<keyword evidence="1" id="KW-0433">Leucine-rich repeat</keyword>
<dbReference type="EMBL" id="JBDJPC010000011">
    <property type="protein sequence ID" value="KAL1489573.1"/>
    <property type="molecule type" value="Genomic_DNA"/>
</dbReference>
<dbReference type="InterPro" id="IPR032675">
    <property type="entry name" value="LRR_dom_sf"/>
</dbReference>
<dbReference type="InterPro" id="IPR003591">
    <property type="entry name" value="Leu-rich_rpt_typical-subtyp"/>
</dbReference>
<accession>A0ABD1E4H2</accession>
<name>A0ABD1E4H2_HYPHA</name>
<dbReference type="PANTHER" id="PTHR48051:SF1">
    <property type="entry name" value="RAS SUPPRESSOR PROTEIN 1"/>
    <property type="match status" value="1"/>
</dbReference>
<keyword evidence="2" id="KW-0677">Repeat</keyword>
<evidence type="ECO:0000256" key="1">
    <source>
        <dbReference type="ARBA" id="ARBA00022614"/>
    </source>
</evidence>
<protein>
    <recommendedName>
        <fullName evidence="5">Leucine-rich repeat-containing protein 58</fullName>
    </recommendedName>
</protein>
<evidence type="ECO:0008006" key="5">
    <source>
        <dbReference type="Google" id="ProtNLM"/>
    </source>
</evidence>
<keyword evidence="4" id="KW-1185">Reference proteome</keyword>
<reference evidence="3 4" key="1">
    <citation type="submission" date="2024-05" db="EMBL/GenBank/DDBJ databases">
        <title>Genetic variation in Jamaican populations of the coffee berry borer (Hypothenemus hampei).</title>
        <authorList>
            <person name="Errbii M."/>
            <person name="Myrie A."/>
        </authorList>
    </citation>
    <scope>NUCLEOTIDE SEQUENCE [LARGE SCALE GENOMIC DNA]</scope>
    <source>
        <strain evidence="3">JA-Hopewell-2020-01-JO</strain>
        <tissue evidence="3">Whole body</tissue>
    </source>
</reference>
<evidence type="ECO:0000313" key="3">
    <source>
        <dbReference type="EMBL" id="KAL1489573.1"/>
    </source>
</evidence>
<evidence type="ECO:0000313" key="4">
    <source>
        <dbReference type="Proteomes" id="UP001566132"/>
    </source>
</evidence>
<dbReference type="AlphaFoldDB" id="A0ABD1E4H2"/>
<sequence>MDYYYTSESSDGEPSDRTIDLAYLLHNKEKLEELFEDYIDDEKKKHLDINKVILHHNLLNVIPNNLMKFSNMKFLDLSNTGLTTFPDIFQFCKLTSLSLKNNLLQNDTLPKEFTECASLRELSLSGNNITEFPEQIFNFLNLKFIYLGGNGMRNISKDIWKLKHLQVLSIGGNKITEVPPSLGALTNLQCVVLSHNQIESLPAAIANLHSLKTLLLHKNRLRALPPEMIALKNLSELSLRDNPLVVRFVSLITHEPPSLLELSARVIKLYNIEVGRHEIPITLFHYLNSAHRCVNPYCKGVYFDNRVEHIKFVDFCGKYRIPLLQYLCSSKCATTNLEEDLRPHRSYLMQKVLLG</sequence>
<dbReference type="PANTHER" id="PTHR48051">
    <property type="match status" value="1"/>
</dbReference>
<gene>
    <name evidence="3" type="ORF">ABEB36_013525</name>
</gene>
<organism evidence="3 4">
    <name type="scientific">Hypothenemus hampei</name>
    <name type="common">Coffee berry borer</name>
    <dbReference type="NCBI Taxonomy" id="57062"/>
    <lineage>
        <taxon>Eukaryota</taxon>
        <taxon>Metazoa</taxon>
        <taxon>Ecdysozoa</taxon>
        <taxon>Arthropoda</taxon>
        <taxon>Hexapoda</taxon>
        <taxon>Insecta</taxon>
        <taxon>Pterygota</taxon>
        <taxon>Neoptera</taxon>
        <taxon>Endopterygota</taxon>
        <taxon>Coleoptera</taxon>
        <taxon>Polyphaga</taxon>
        <taxon>Cucujiformia</taxon>
        <taxon>Curculionidae</taxon>
        <taxon>Scolytinae</taxon>
        <taxon>Hypothenemus</taxon>
    </lineage>
</organism>
<dbReference type="SMART" id="SM00369">
    <property type="entry name" value="LRR_TYP"/>
    <property type="match status" value="5"/>
</dbReference>
<proteinExistence type="predicted"/>
<dbReference type="Pfam" id="PF00560">
    <property type="entry name" value="LRR_1"/>
    <property type="match status" value="1"/>
</dbReference>
<evidence type="ECO:0000256" key="2">
    <source>
        <dbReference type="ARBA" id="ARBA00022737"/>
    </source>
</evidence>
<dbReference type="Gene3D" id="3.80.10.10">
    <property type="entry name" value="Ribonuclease Inhibitor"/>
    <property type="match status" value="2"/>
</dbReference>
<dbReference type="PROSITE" id="PS51450">
    <property type="entry name" value="LRR"/>
    <property type="match status" value="1"/>
</dbReference>
<comment type="caution">
    <text evidence="3">The sequence shown here is derived from an EMBL/GenBank/DDBJ whole genome shotgun (WGS) entry which is preliminary data.</text>
</comment>
<dbReference type="SUPFAM" id="SSF52058">
    <property type="entry name" value="L domain-like"/>
    <property type="match status" value="1"/>
</dbReference>
<dbReference type="Pfam" id="PF13855">
    <property type="entry name" value="LRR_8"/>
    <property type="match status" value="1"/>
</dbReference>